<evidence type="ECO:0000313" key="2">
    <source>
        <dbReference type="EMBL" id="KAK1157896.1"/>
    </source>
</evidence>
<feature type="compositionally biased region" description="Low complexity" evidence="1">
    <location>
        <begin position="33"/>
        <end position="50"/>
    </location>
</feature>
<evidence type="ECO:0000313" key="3">
    <source>
        <dbReference type="Proteomes" id="UP001230051"/>
    </source>
</evidence>
<feature type="compositionally biased region" description="Acidic residues" evidence="1">
    <location>
        <begin position="1"/>
        <end position="19"/>
    </location>
</feature>
<protein>
    <submittedName>
        <fullName evidence="2">AT-rich interactive domain-containing protein 3B-like</fullName>
    </submittedName>
</protein>
<comment type="caution">
    <text evidence="2">The sequence shown here is derived from an EMBL/GenBank/DDBJ whole genome shotgun (WGS) entry which is preliminary data.</text>
</comment>
<dbReference type="Proteomes" id="UP001230051">
    <property type="component" value="Unassembled WGS sequence"/>
</dbReference>
<gene>
    <name evidence="2" type="primary">ARID3B</name>
    <name evidence="2" type="ORF">AOXY_G24079</name>
</gene>
<feature type="compositionally biased region" description="Polar residues" evidence="1">
    <location>
        <begin position="72"/>
        <end position="82"/>
    </location>
</feature>
<feature type="region of interest" description="Disordered" evidence="1">
    <location>
        <begin position="1"/>
        <end position="116"/>
    </location>
</feature>
<dbReference type="AlphaFoldDB" id="A0AAD8CWJ3"/>
<proteinExistence type="predicted"/>
<feature type="compositionally biased region" description="Basic and acidic residues" evidence="1">
    <location>
        <begin position="61"/>
        <end position="71"/>
    </location>
</feature>
<reference evidence="2" key="1">
    <citation type="submission" date="2022-02" db="EMBL/GenBank/DDBJ databases">
        <title>Atlantic sturgeon de novo genome assembly.</title>
        <authorList>
            <person name="Stock M."/>
            <person name="Klopp C."/>
            <person name="Guiguen Y."/>
            <person name="Cabau C."/>
            <person name="Parinello H."/>
            <person name="Santidrian Yebra-Pimentel E."/>
            <person name="Kuhl H."/>
            <person name="Dirks R.P."/>
            <person name="Guessner J."/>
            <person name="Wuertz S."/>
            <person name="Du K."/>
            <person name="Schartl M."/>
        </authorList>
    </citation>
    <scope>NUCLEOTIDE SEQUENCE</scope>
    <source>
        <strain evidence="2">STURGEONOMICS-FGT-2020</strain>
        <tissue evidence="2">Whole blood</tissue>
    </source>
</reference>
<evidence type="ECO:0000256" key="1">
    <source>
        <dbReference type="SAM" id="MobiDB-lite"/>
    </source>
</evidence>
<dbReference type="EMBL" id="JAGXEW010000025">
    <property type="protein sequence ID" value="KAK1157896.1"/>
    <property type="molecule type" value="Genomic_DNA"/>
</dbReference>
<keyword evidence="3" id="KW-1185">Reference proteome</keyword>
<accession>A0AAD8CWJ3</accession>
<organism evidence="2 3">
    <name type="scientific">Acipenser oxyrinchus oxyrinchus</name>
    <dbReference type="NCBI Taxonomy" id="40147"/>
    <lineage>
        <taxon>Eukaryota</taxon>
        <taxon>Metazoa</taxon>
        <taxon>Chordata</taxon>
        <taxon>Craniata</taxon>
        <taxon>Vertebrata</taxon>
        <taxon>Euteleostomi</taxon>
        <taxon>Actinopterygii</taxon>
        <taxon>Chondrostei</taxon>
        <taxon>Acipenseriformes</taxon>
        <taxon>Acipenseridae</taxon>
        <taxon>Acipenser</taxon>
    </lineage>
</organism>
<name>A0AAD8CWJ3_ACIOX</name>
<sequence length="201" mass="22501">MERDEELEEGSEEEEEEEGSGGGAVGLEYLRKQTLALQTAQRLLPATHPSPQGPPPPVVEVKQEPGEESHSPGEQTSGSPSGQPDWGYEEQFKQNGSLAWSDEADGSRGRGGGEASRDFAKVRWDSSVLDKKSNDFDREGQKMLYELDGDPKRKEFLDDLFTFMQNRGRITRTTLCQWILIINVCSVAIREHLKRLVEPPK</sequence>